<feature type="transmembrane region" description="Helical" evidence="1">
    <location>
        <begin position="339"/>
        <end position="361"/>
    </location>
</feature>
<protein>
    <submittedName>
        <fullName evidence="2">Uncharacterized protein</fullName>
    </submittedName>
</protein>
<keyword evidence="1" id="KW-0472">Membrane</keyword>
<proteinExistence type="predicted"/>
<dbReference type="GeneID" id="20713424"/>
<dbReference type="RefSeq" id="XP_009689358.1">
    <property type="nucleotide sequence ID" value="XM_009691063.1"/>
</dbReference>
<name>J4CCA6_THEOR</name>
<dbReference type="VEuPathDB" id="PiroplasmaDB:TOT_010000520"/>
<dbReference type="EMBL" id="AP011946">
    <property type="protein sequence ID" value="BAM39057.1"/>
    <property type="molecule type" value="Genomic_DNA"/>
</dbReference>
<keyword evidence="1" id="KW-0812">Transmembrane</keyword>
<evidence type="ECO:0000313" key="3">
    <source>
        <dbReference type="Proteomes" id="UP000003786"/>
    </source>
</evidence>
<keyword evidence="3" id="KW-1185">Reference proteome</keyword>
<sequence>MENITFDLGKRDGASYVSDGNEIHLLSFPNTFRRYSSWQHIYGPPNPSENIKFNVKCADGRVVTLSLANLISGPYKYLQVTAYFRDDNHGVGPIFLGVIFSSQTGDSSFSETVKLFYRFSEITANSCHGVVKLMSLSSVSPDLLGQDLLDEQYRLLATTVAINLHERRRFYKGGFTIGSNGENSHSLVRVESPKHVTGFKDYFVFSHVPKVSSFTRLDLRCSDDCCTFVDFDGSRFSRANTDKVLAYFCSDDHDNRVPLLIGFIKCSDDGDSGFYYRLHSIYEDYSRPSDRRWVKVYEPLGLRVRNPELSLKAIHSDNKFYIDTILNRYGPYNPLMDQLMMGFGICTILLAFTATGIWIYLNLETAMDTVNNLYRRF</sequence>
<keyword evidence="1" id="KW-1133">Transmembrane helix</keyword>
<organism evidence="2 3">
    <name type="scientific">Theileria orientalis strain Shintoku</name>
    <dbReference type="NCBI Taxonomy" id="869250"/>
    <lineage>
        <taxon>Eukaryota</taxon>
        <taxon>Sar</taxon>
        <taxon>Alveolata</taxon>
        <taxon>Apicomplexa</taxon>
        <taxon>Aconoidasida</taxon>
        <taxon>Piroplasmida</taxon>
        <taxon>Theileriidae</taxon>
        <taxon>Theileria</taxon>
    </lineage>
</organism>
<reference evidence="2 3" key="1">
    <citation type="journal article" date="2012" name="MBio">
        <title>Comparative genome analysis of three eukaryotic parasites with differing abilities to transform leukocytes reveals key mediators of Theileria-induced leukocyte transformation.</title>
        <authorList>
            <person name="Hayashida K."/>
            <person name="Hara Y."/>
            <person name="Abe T."/>
            <person name="Yamasaki C."/>
            <person name="Toyoda A."/>
            <person name="Kosuge T."/>
            <person name="Suzuki Y."/>
            <person name="Sato Y."/>
            <person name="Kawashima S."/>
            <person name="Katayama T."/>
            <person name="Wakaguri H."/>
            <person name="Inoue N."/>
            <person name="Homma K."/>
            <person name="Tada-Umezaki M."/>
            <person name="Yagi Y."/>
            <person name="Fujii Y."/>
            <person name="Habara T."/>
            <person name="Kanehisa M."/>
            <person name="Watanabe H."/>
            <person name="Ito K."/>
            <person name="Gojobori T."/>
            <person name="Sugawara H."/>
            <person name="Imanishi T."/>
            <person name="Weir W."/>
            <person name="Gardner M."/>
            <person name="Pain A."/>
            <person name="Shiels B."/>
            <person name="Hattori M."/>
            <person name="Nene V."/>
            <person name="Sugimoto C."/>
        </authorList>
    </citation>
    <scope>NUCLEOTIDE SEQUENCE [LARGE SCALE GENOMIC DNA]</scope>
    <source>
        <strain evidence="2 3">Shintoku</strain>
    </source>
</reference>
<evidence type="ECO:0000256" key="1">
    <source>
        <dbReference type="SAM" id="Phobius"/>
    </source>
</evidence>
<dbReference type="AlphaFoldDB" id="J4CCA6"/>
<evidence type="ECO:0000313" key="2">
    <source>
        <dbReference type="EMBL" id="BAM39057.1"/>
    </source>
</evidence>
<accession>J4CCA6</accession>
<dbReference type="Proteomes" id="UP000003786">
    <property type="component" value="Chromosome 1"/>
</dbReference>
<gene>
    <name evidence="2" type="ORF">TOT_010000520</name>
</gene>
<dbReference type="KEGG" id="tot:TOT_010000520"/>